<dbReference type="InterPro" id="IPR016154">
    <property type="entry name" value="Heat_shock_Hsp33_C"/>
</dbReference>
<dbReference type="Proteomes" id="UP001597294">
    <property type="component" value="Unassembled WGS sequence"/>
</dbReference>
<accession>A0ABW5BM61</accession>
<keyword evidence="7" id="KW-1185">Reference proteome</keyword>
<evidence type="ECO:0000256" key="3">
    <source>
        <dbReference type="ARBA" id="ARBA00023157"/>
    </source>
</evidence>
<dbReference type="Gene3D" id="1.10.287.480">
    <property type="entry name" value="helix hairpin bin"/>
    <property type="match status" value="1"/>
</dbReference>
<organism evidence="6 7">
    <name type="scientific">Kiloniella antarctica</name>
    <dbReference type="NCBI Taxonomy" id="1550907"/>
    <lineage>
        <taxon>Bacteria</taxon>
        <taxon>Pseudomonadati</taxon>
        <taxon>Pseudomonadota</taxon>
        <taxon>Alphaproteobacteria</taxon>
        <taxon>Rhodospirillales</taxon>
        <taxon>Kiloniellaceae</taxon>
        <taxon>Kiloniella</taxon>
    </lineage>
</organism>
<evidence type="ECO:0000256" key="4">
    <source>
        <dbReference type="ARBA" id="ARBA00023186"/>
    </source>
</evidence>
<dbReference type="InterPro" id="IPR023212">
    <property type="entry name" value="Hsp33_helix_hairpin_bin_dom_sf"/>
</dbReference>
<dbReference type="Gene3D" id="3.90.1280.10">
    <property type="entry name" value="HSP33 redox switch-like"/>
    <property type="match status" value="1"/>
</dbReference>
<keyword evidence="4" id="KW-0143">Chaperone</keyword>
<reference evidence="7" key="1">
    <citation type="journal article" date="2019" name="Int. J. Syst. Evol. Microbiol.">
        <title>The Global Catalogue of Microorganisms (GCM) 10K type strain sequencing project: providing services to taxonomists for standard genome sequencing and annotation.</title>
        <authorList>
            <consortium name="The Broad Institute Genomics Platform"/>
            <consortium name="The Broad Institute Genome Sequencing Center for Infectious Disease"/>
            <person name="Wu L."/>
            <person name="Ma J."/>
        </authorList>
    </citation>
    <scope>NUCLEOTIDE SEQUENCE [LARGE SCALE GENOMIC DNA]</scope>
    <source>
        <strain evidence="7">CGMCC 4.7192</strain>
    </source>
</reference>
<evidence type="ECO:0000256" key="5">
    <source>
        <dbReference type="ARBA" id="ARBA00023284"/>
    </source>
</evidence>
<dbReference type="PIRSF" id="PIRSF005261">
    <property type="entry name" value="Heat_shock_Hsp33"/>
    <property type="match status" value="1"/>
</dbReference>
<dbReference type="CDD" id="cd00498">
    <property type="entry name" value="Hsp33"/>
    <property type="match status" value="1"/>
</dbReference>
<keyword evidence="2" id="KW-0862">Zinc</keyword>
<sequence length="331" mass="37354">MSDSPRNTSDSSSNDILEENLPKIDMKDDLIQPFMLEVSGIRGRLVRMGPSIDAIIKRHDYPQIVNELLGELLALTGVLSSLMKFEGCFTLQSKSDGPIKMLVSDMTSEGVLRGYAGIDKERLTKLLESTEDHTTLKLTDLTGKGYIAFTVDQGADMERYQGIVELEGESLSECMQKYFKQSEQINTGVLVKTTTKNGHWHAGGLILQHMPWGGGVHEKETKDEAEIKEDWQRSMIFMASCTDDEILDLDLPVTDLLYRLFHEEQVRVYDQRPVIEGCRCSREKLSGVIKTVTPNEIEDYKVNGVIDAKCEFCSRTYSFNDDDIAKLYAEE</sequence>
<evidence type="ECO:0000256" key="1">
    <source>
        <dbReference type="ARBA" id="ARBA00022490"/>
    </source>
</evidence>
<evidence type="ECO:0000313" key="7">
    <source>
        <dbReference type="Proteomes" id="UP001597294"/>
    </source>
</evidence>
<keyword evidence="5" id="KW-0676">Redox-active center</keyword>
<keyword evidence="1" id="KW-0963">Cytoplasm</keyword>
<dbReference type="EMBL" id="JBHUII010000007">
    <property type="protein sequence ID" value="MFD2206664.1"/>
    <property type="molecule type" value="Genomic_DNA"/>
</dbReference>
<name>A0ABW5BM61_9PROT</name>
<proteinExistence type="predicted"/>
<dbReference type="RefSeq" id="WP_380252522.1">
    <property type="nucleotide sequence ID" value="NZ_JBHUII010000007.1"/>
</dbReference>
<dbReference type="InterPro" id="IPR016153">
    <property type="entry name" value="Heat_shock_Hsp33_N"/>
</dbReference>
<evidence type="ECO:0000313" key="6">
    <source>
        <dbReference type="EMBL" id="MFD2206664.1"/>
    </source>
</evidence>
<dbReference type="PANTHER" id="PTHR30111">
    <property type="entry name" value="33 KDA CHAPERONIN"/>
    <property type="match status" value="1"/>
</dbReference>
<dbReference type="PANTHER" id="PTHR30111:SF1">
    <property type="entry name" value="33 KDA CHAPERONIN"/>
    <property type="match status" value="1"/>
</dbReference>
<dbReference type="Pfam" id="PF01430">
    <property type="entry name" value="HSP33"/>
    <property type="match status" value="1"/>
</dbReference>
<dbReference type="Gene3D" id="3.55.30.10">
    <property type="entry name" value="Hsp33 domain"/>
    <property type="match status" value="1"/>
</dbReference>
<dbReference type="SUPFAM" id="SSF64397">
    <property type="entry name" value="Hsp33 domain"/>
    <property type="match status" value="1"/>
</dbReference>
<dbReference type="SUPFAM" id="SSF118352">
    <property type="entry name" value="HSP33 redox switch-like"/>
    <property type="match status" value="1"/>
</dbReference>
<evidence type="ECO:0000256" key="2">
    <source>
        <dbReference type="ARBA" id="ARBA00022833"/>
    </source>
</evidence>
<protein>
    <submittedName>
        <fullName evidence="6">Hsp33 family molecular chaperone HslO</fullName>
    </submittedName>
</protein>
<keyword evidence="3" id="KW-1015">Disulfide bond</keyword>
<gene>
    <name evidence="6" type="ORF">ACFSKO_13620</name>
</gene>
<comment type="caution">
    <text evidence="6">The sequence shown here is derived from an EMBL/GenBank/DDBJ whole genome shotgun (WGS) entry which is preliminary data.</text>
</comment>
<dbReference type="InterPro" id="IPR000397">
    <property type="entry name" value="Heat_shock_Hsp33"/>
</dbReference>